<dbReference type="HOGENOM" id="CLU_430317_0_0_1"/>
<dbReference type="AlphaFoldDB" id="A0A0C9TXX6"/>
<proteinExistence type="predicted"/>
<accession>A0A0C9TXX6</accession>
<dbReference type="EMBL" id="KN837190">
    <property type="protein sequence ID" value="KIJ35328.1"/>
    <property type="molecule type" value="Genomic_DNA"/>
</dbReference>
<evidence type="ECO:0000313" key="1">
    <source>
        <dbReference type="EMBL" id="KIJ35328.1"/>
    </source>
</evidence>
<reference evidence="1 2" key="1">
    <citation type="submission" date="2014-06" db="EMBL/GenBank/DDBJ databases">
        <title>Evolutionary Origins and Diversification of the Mycorrhizal Mutualists.</title>
        <authorList>
            <consortium name="DOE Joint Genome Institute"/>
            <consortium name="Mycorrhizal Genomics Consortium"/>
            <person name="Kohler A."/>
            <person name="Kuo A."/>
            <person name="Nagy L.G."/>
            <person name="Floudas D."/>
            <person name="Copeland A."/>
            <person name="Barry K.W."/>
            <person name="Cichocki N."/>
            <person name="Veneault-Fourrey C."/>
            <person name="LaButti K."/>
            <person name="Lindquist E.A."/>
            <person name="Lipzen A."/>
            <person name="Lundell T."/>
            <person name="Morin E."/>
            <person name="Murat C."/>
            <person name="Riley R."/>
            <person name="Ohm R."/>
            <person name="Sun H."/>
            <person name="Tunlid A."/>
            <person name="Henrissat B."/>
            <person name="Grigoriev I.V."/>
            <person name="Hibbett D.S."/>
            <person name="Martin F."/>
        </authorList>
    </citation>
    <scope>NUCLEOTIDE SEQUENCE [LARGE SCALE GENOMIC DNA]</scope>
    <source>
        <strain evidence="1 2">SS14</strain>
    </source>
</reference>
<organism evidence="1 2">
    <name type="scientific">Sphaerobolus stellatus (strain SS14)</name>
    <dbReference type="NCBI Taxonomy" id="990650"/>
    <lineage>
        <taxon>Eukaryota</taxon>
        <taxon>Fungi</taxon>
        <taxon>Dikarya</taxon>
        <taxon>Basidiomycota</taxon>
        <taxon>Agaricomycotina</taxon>
        <taxon>Agaricomycetes</taxon>
        <taxon>Phallomycetidae</taxon>
        <taxon>Geastrales</taxon>
        <taxon>Sphaerobolaceae</taxon>
        <taxon>Sphaerobolus</taxon>
    </lineage>
</organism>
<keyword evidence="2" id="KW-1185">Reference proteome</keyword>
<name>A0A0C9TXX6_SPHS4</name>
<gene>
    <name evidence="1" type="ORF">M422DRAFT_262501</name>
</gene>
<evidence type="ECO:0000313" key="2">
    <source>
        <dbReference type="Proteomes" id="UP000054279"/>
    </source>
</evidence>
<protein>
    <submittedName>
        <fullName evidence="1">Uncharacterized protein</fullName>
    </submittedName>
</protein>
<sequence>MSSPWINYLASHEGIDRAWVEDLAQTFVGDFSNKISRLGTFIEVGKFSSFEVLRELLKVNVPIWFHWCKVGRAPPRTGWDIIDKHALPTMVADEIISYYSRLRTSFAQSHHSHVPTTLSQQVNKTWTQFFDRQHSRHAFIEKNEDEETKARRLARERLAMAYLDELNVSMIPGSGTKVYAWIKFISGSRIRTLLNGGELKWRWKMYTPAAKQYNSHDDEWDVCSEFDDDYRYQKDSVHGQLDMDDEISNFEEPFEEDFNPLMVPEDYELALGTTGVPLNTRQDVHSKQNILEICYNHYGLLQYPSRDAKSLVEEDKLPIGAALYVLGERDCIMTSGFEKYIQSFVLHVLEDHDISPGVSNLHPQGLHQVLVDNQWDLSTFITIMETNIGTVYVLAGSPESSKEQSWMIATCDPLQAFRWSRLRRRTHTETLNSLLWEGSALMILISSARASYNINSLLYPQLPYRILNHIPSRTEYISYVHQCKMFLDSPRGALALLAGGIIWCLAMDYSYPSRIAQILDSGGFEAIKDGIIEIKIPKSEATFHQYVLLPEEVDLICGVYHIIQEPGKTPKQISWWPRPNAWAHSGLDLGYWSSECESWYEEMLNRINEGTAKLRTSHEWKRALTRNKKTQKFLKKMRDTCSNTLQQIY</sequence>
<dbReference type="Proteomes" id="UP000054279">
    <property type="component" value="Unassembled WGS sequence"/>
</dbReference>